<evidence type="ECO:0000256" key="1">
    <source>
        <dbReference type="SAM" id="MobiDB-lite"/>
    </source>
</evidence>
<keyword evidence="2" id="KW-1133">Transmembrane helix</keyword>
<protein>
    <submittedName>
        <fullName evidence="3">Uncharacterized protein</fullName>
    </submittedName>
</protein>
<dbReference type="PANTHER" id="PTHR31240">
    <property type="entry name" value="MATERNAL EFFECT EMBRYO ARREST 18"/>
    <property type="match status" value="1"/>
</dbReference>
<reference evidence="4" key="1">
    <citation type="submission" date="2023-07" db="EMBL/GenBank/DDBJ databases">
        <title>A draft genome of Kazachstania heterogenica Y-27499.</title>
        <authorList>
            <person name="Donic C."/>
            <person name="Kralova J.S."/>
            <person name="Fidel L."/>
            <person name="Ben-Dor S."/>
            <person name="Jung S."/>
        </authorList>
    </citation>
    <scope>NUCLEOTIDE SEQUENCE [LARGE SCALE GENOMIC DNA]</scope>
    <source>
        <strain evidence="4">Y27499</strain>
    </source>
</reference>
<accession>A0AAN7WQ24</accession>
<evidence type="ECO:0000256" key="2">
    <source>
        <dbReference type="SAM" id="Phobius"/>
    </source>
</evidence>
<dbReference type="Proteomes" id="UP001306508">
    <property type="component" value="Unassembled WGS sequence"/>
</dbReference>
<keyword evidence="2" id="KW-0812">Transmembrane</keyword>
<dbReference type="PANTHER" id="PTHR31240:SF0">
    <property type="entry name" value="MATERNAL EFFECT EMBRYO ARREST 18"/>
    <property type="match status" value="1"/>
</dbReference>
<dbReference type="Pfam" id="PF01933">
    <property type="entry name" value="CofD"/>
    <property type="match status" value="1"/>
</dbReference>
<feature type="compositionally biased region" description="Polar residues" evidence="1">
    <location>
        <begin position="263"/>
        <end position="275"/>
    </location>
</feature>
<organism evidence="3 4">
    <name type="scientific">Arxiozyma heterogenica</name>
    <dbReference type="NCBI Taxonomy" id="278026"/>
    <lineage>
        <taxon>Eukaryota</taxon>
        <taxon>Fungi</taxon>
        <taxon>Dikarya</taxon>
        <taxon>Ascomycota</taxon>
        <taxon>Saccharomycotina</taxon>
        <taxon>Saccharomycetes</taxon>
        <taxon>Saccharomycetales</taxon>
        <taxon>Saccharomycetaceae</taxon>
        <taxon>Arxiozyma</taxon>
    </lineage>
</organism>
<dbReference type="Gene3D" id="3.40.50.10680">
    <property type="entry name" value="CofD-like domains"/>
    <property type="match status" value="2"/>
</dbReference>
<sequence length="496" mass="56167">MNLVVFSGGTATNNLTPSFYNLTVKKYHELTFVLPISDNGGSTSEILRVLGGPAIGDIRSRIVRLIEEETLVKIFSYRLPNDYSKAKLEWNDIVEGIHPIWNHVSPSVKEMCRAFLIHIQSELLKKNKGLHNKFQFEKASVGNLFLTGARLFLGSLDASIELMMRIGRCNRNVNIIPCINTNHTHHISALLTNGDVITGQSQISHPSKPSINRLASRHSTSLQNKNDIFEDITNIQNDNTSVNDSYPNHAESKTPLEEIRAFSSNGNYTGHNHQTAQKREEEHEEEEEEEEEYANPVYILPELKNSQLHFSKQETDNLLPSPVKRILYINPYGEEIKPTANVRAIAKIKTADIIVYSIGSLMTSLLPIIILGNLAHTIFEKNGTHKVLIINNKYDRETFGLDAIHYIKMIIDSMLRSIISYRQSKGLPVTGLKDAPWNKFITDIIYLTEGEIQMDWDLLHKKGIITHAINSNKLENEDLENVLNKIHSSDICQAHY</sequence>
<dbReference type="SUPFAM" id="SSF142338">
    <property type="entry name" value="CofD-like"/>
    <property type="match status" value="1"/>
</dbReference>
<dbReference type="GO" id="GO:0043743">
    <property type="term" value="F:LPPG:FO 2-phospho-L-lactate transferase activity"/>
    <property type="evidence" value="ECO:0007669"/>
    <property type="project" value="InterPro"/>
</dbReference>
<comment type="caution">
    <text evidence="3">The sequence shown here is derived from an EMBL/GenBank/DDBJ whole genome shotgun (WGS) entry which is preliminary data.</text>
</comment>
<evidence type="ECO:0000313" key="4">
    <source>
        <dbReference type="Proteomes" id="UP001306508"/>
    </source>
</evidence>
<name>A0AAN7WQ24_9SACH</name>
<dbReference type="AlphaFoldDB" id="A0AAN7WQ24"/>
<feature type="transmembrane region" description="Helical" evidence="2">
    <location>
        <begin position="353"/>
        <end position="375"/>
    </location>
</feature>
<evidence type="ECO:0000313" key="3">
    <source>
        <dbReference type="EMBL" id="KAK5782058.1"/>
    </source>
</evidence>
<dbReference type="EMBL" id="JAWIZZ010000022">
    <property type="protein sequence ID" value="KAK5782058.1"/>
    <property type="molecule type" value="Genomic_DNA"/>
</dbReference>
<gene>
    <name evidence="3" type="ORF">RI543_000544</name>
</gene>
<feature type="region of interest" description="Disordered" evidence="1">
    <location>
        <begin position="263"/>
        <end position="292"/>
    </location>
</feature>
<dbReference type="InterPro" id="IPR038136">
    <property type="entry name" value="CofD-like_dom_sf"/>
</dbReference>
<dbReference type="InterPro" id="IPR002882">
    <property type="entry name" value="CofD"/>
</dbReference>
<feature type="compositionally biased region" description="Acidic residues" evidence="1">
    <location>
        <begin position="282"/>
        <end position="292"/>
    </location>
</feature>
<proteinExistence type="predicted"/>
<keyword evidence="2" id="KW-0472">Membrane</keyword>
<keyword evidence="4" id="KW-1185">Reference proteome</keyword>